<evidence type="ECO:0000313" key="2">
    <source>
        <dbReference type="Proteomes" id="UP000032250"/>
    </source>
</evidence>
<keyword evidence="1" id="KW-0614">Plasmid</keyword>
<dbReference type="Proteomes" id="UP000032250">
    <property type="component" value="Unassembled WGS sequence"/>
</dbReference>
<evidence type="ECO:0000313" key="1">
    <source>
        <dbReference type="EMBL" id="KIS21563.1"/>
    </source>
</evidence>
<comment type="caution">
    <text evidence="1">The sequence shown here is derived from an EMBL/GenBank/DDBJ whole genome shotgun (WGS) entry which is preliminary data.</text>
</comment>
<name>A0A0D0ZRR1_CLOBO</name>
<organism evidence="1 2">
    <name type="scientific">Clostridium botulinum B2 450</name>
    <dbReference type="NCBI Taxonomy" id="1379739"/>
    <lineage>
        <taxon>Bacteria</taxon>
        <taxon>Bacillati</taxon>
        <taxon>Bacillota</taxon>
        <taxon>Clostridia</taxon>
        <taxon>Eubacteriales</taxon>
        <taxon>Clostridiaceae</taxon>
        <taxon>Clostridium</taxon>
    </lineage>
</organism>
<protein>
    <submittedName>
        <fullName evidence="1">Uncharacterized protein</fullName>
    </submittedName>
</protein>
<geneLocation type="plasmid" evidence="1">
    <name>p_B2_450</name>
</geneLocation>
<sequence>MKTIIIGNVGSGAYVFFRYLIFKEKSKNFLVVDEIGNKELIELQNNNSFKSLFYNYDKNFEGITYKDIKEYKVDKVYINAPNKFEIDYNWLLEENDNILRISINDLTLELKKHLNKFDNVFIFNPCNKIDKNYLADSFSLYYEEILSFSDNRKDEYIAINKEAIKHSILKLDKNLKIGLDD</sequence>
<dbReference type="EMBL" id="JXSU01000010">
    <property type="protein sequence ID" value="KIS21563.1"/>
    <property type="molecule type" value="Genomic_DNA"/>
</dbReference>
<dbReference type="HOGENOM" id="CLU_1486594_0_0_9"/>
<proteinExistence type="predicted"/>
<gene>
    <name evidence="1" type="ORF">N495_19335</name>
</gene>
<dbReference type="OrthoDB" id="10018744at2"/>
<dbReference type="AlphaFoldDB" id="A0A0D0ZRR1"/>
<dbReference type="RefSeq" id="WP_043032662.1">
    <property type="nucleotide sequence ID" value="NZ_JXSU01000010.1"/>
</dbReference>
<reference evidence="1 2" key="1">
    <citation type="submission" date="2014-06" db="EMBL/GenBank/DDBJ databases">
        <title>Genome characterization of distinct group I Clostridium botulinum lineages.</title>
        <authorList>
            <person name="Giordani F."/>
            <person name="Anselmo A."/>
            <person name="Fillo S."/>
            <person name="Palozzi A.M."/>
            <person name="Fortunato A."/>
            <person name="Gentile B."/>
            <person name="Ciammaruconi A."/>
            <person name="Anniballi F."/>
            <person name="De Medici D."/>
            <person name="Lista F."/>
        </authorList>
    </citation>
    <scope>NUCLEOTIDE SEQUENCE [LARGE SCALE GENOMIC DNA]</scope>
    <source>
        <strain evidence="1 2">B2 450</strain>
        <plasmid evidence="1">p_B2_450</plasmid>
    </source>
</reference>
<accession>A0A0D0ZRR1</accession>
<dbReference type="PATRIC" id="fig|1379739.3.peg.37"/>